<evidence type="ECO:0000256" key="8">
    <source>
        <dbReference type="ARBA" id="ARBA00023010"/>
    </source>
</evidence>
<keyword evidence="6" id="KW-0653">Protein transport</keyword>
<comment type="subcellular location">
    <subcellularLocation>
        <location evidence="1">Cell membrane</location>
        <topology evidence="1">Single-pass membrane protein</topology>
    </subcellularLocation>
</comment>
<organism evidence="11 12">
    <name type="scientific">Fructobacillus cardui</name>
    <dbReference type="NCBI Taxonomy" id="2893170"/>
    <lineage>
        <taxon>Bacteria</taxon>
        <taxon>Bacillati</taxon>
        <taxon>Bacillota</taxon>
        <taxon>Bacilli</taxon>
        <taxon>Lactobacillales</taxon>
        <taxon>Lactobacillaceae</taxon>
        <taxon>Fructobacillus</taxon>
    </lineage>
</organism>
<gene>
    <name evidence="11" type="ORF">R82641_BJNNKPBH_00061</name>
</gene>
<dbReference type="SMART" id="SM01323">
    <property type="entry name" value="YajC"/>
    <property type="match status" value="1"/>
</dbReference>
<comment type="similarity">
    <text evidence="2">Belongs to the YajC family.</text>
</comment>
<dbReference type="PANTHER" id="PTHR33909">
    <property type="entry name" value="SEC TRANSLOCON ACCESSORY COMPLEX SUBUNIT YAJC"/>
    <property type="match status" value="1"/>
</dbReference>
<evidence type="ECO:0000256" key="6">
    <source>
        <dbReference type="ARBA" id="ARBA00022927"/>
    </source>
</evidence>
<protein>
    <submittedName>
        <fullName evidence="11">Protein translocase subunit YajC (YajC)</fullName>
    </submittedName>
</protein>
<evidence type="ECO:0000256" key="9">
    <source>
        <dbReference type="ARBA" id="ARBA00023136"/>
    </source>
</evidence>
<dbReference type="Pfam" id="PF02699">
    <property type="entry name" value="YajC"/>
    <property type="match status" value="1"/>
</dbReference>
<feature type="region of interest" description="Disordered" evidence="10">
    <location>
        <begin position="82"/>
        <end position="115"/>
    </location>
</feature>
<evidence type="ECO:0000313" key="11">
    <source>
        <dbReference type="EMBL" id="CAK1225732.1"/>
    </source>
</evidence>
<accession>A0ABM9MMD7</accession>
<keyword evidence="3" id="KW-0813">Transport</keyword>
<proteinExistence type="inferred from homology"/>
<sequence length="115" mass="12805">MQSFIFPLLIIVVMLWWMSRTSKKQQQRQQEMRSNMKPGAKVITIGGLHAVVDAVNEEAKTVDLDAEGVILTFEATAIRTVKPEEEAKTEEVKSAEEAAKADDTIAEEAKDEAKD</sequence>
<keyword evidence="9" id="KW-0472">Membrane</keyword>
<dbReference type="NCBIfam" id="TIGR00739">
    <property type="entry name" value="yajC"/>
    <property type="match status" value="1"/>
</dbReference>
<evidence type="ECO:0000256" key="1">
    <source>
        <dbReference type="ARBA" id="ARBA00004162"/>
    </source>
</evidence>
<dbReference type="Proteomes" id="UP001314200">
    <property type="component" value="Unassembled WGS sequence"/>
</dbReference>
<keyword evidence="7" id="KW-1133">Transmembrane helix</keyword>
<keyword evidence="4" id="KW-1003">Cell membrane</keyword>
<evidence type="ECO:0000256" key="2">
    <source>
        <dbReference type="ARBA" id="ARBA00006742"/>
    </source>
</evidence>
<dbReference type="EMBL" id="CAUZLY010000001">
    <property type="protein sequence ID" value="CAK1225732.1"/>
    <property type="molecule type" value="Genomic_DNA"/>
</dbReference>
<evidence type="ECO:0000256" key="4">
    <source>
        <dbReference type="ARBA" id="ARBA00022475"/>
    </source>
</evidence>
<reference evidence="11 12" key="1">
    <citation type="submission" date="2023-10" db="EMBL/GenBank/DDBJ databases">
        <authorList>
            <person name="Botero Cardona J."/>
        </authorList>
    </citation>
    <scope>NUCLEOTIDE SEQUENCE [LARGE SCALE GENOMIC DNA]</scope>
    <source>
        <strain evidence="11 12">R-82641</strain>
    </source>
</reference>
<keyword evidence="5" id="KW-0812">Transmembrane</keyword>
<dbReference type="InterPro" id="IPR003849">
    <property type="entry name" value="Preprotein_translocase_YajC"/>
</dbReference>
<evidence type="ECO:0000256" key="7">
    <source>
        <dbReference type="ARBA" id="ARBA00022989"/>
    </source>
</evidence>
<name>A0ABM9MMD7_9LACO</name>
<keyword evidence="8" id="KW-0811">Translocation</keyword>
<evidence type="ECO:0000256" key="5">
    <source>
        <dbReference type="ARBA" id="ARBA00022692"/>
    </source>
</evidence>
<evidence type="ECO:0000256" key="3">
    <source>
        <dbReference type="ARBA" id="ARBA00022448"/>
    </source>
</evidence>
<evidence type="ECO:0000256" key="10">
    <source>
        <dbReference type="SAM" id="MobiDB-lite"/>
    </source>
</evidence>
<dbReference type="PANTHER" id="PTHR33909:SF1">
    <property type="entry name" value="SEC TRANSLOCON ACCESSORY COMPLEX SUBUNIT YAJC"/>
    <property type="match status" value="1"/>
</dbReference>
<evidence type="ECO:0000313" key="12">
    <source>
        <dbReference type="Proteomes" id="UP001314200"/>
    </source>
</evidence>
<dbReference type="RefSeq" id="WP_338346620.1">
    <property type="nucleotide sequence ID" value="NZ_CAUZLS010000001.1"/>
</dbReference>
<comment type="caution">
    <text evidence="11">The sequence shown here is derived from an EMBL/GenBank/DDBJ whole genome shotgun (WGS) entry which is preliminary data.</text>
</comment>
<keyword evidence="12" id="KW-1185">Reference proteome</keyword>